<keyword evidence="3" id="KW-0378">Hydrolase</keyword>
<dbReference type="GO" id="GO:0004040">
    <property type="term" value="F:amidase activity"/>
    <property type="evidence" value="ECO:0007669"/>
    <property type="project" value="UniProtKB-EC"/>
</dbReference>
<feature type="domain" description="Amidase" evidence="2">
    <location>
        <begin position="63"/>
        <end position="510"/>
    </location>
</feature>
<dbReference type="AlphaFoldDB" id="A0A553WC59"/>
<dbReference type="RefSeq" id="WP_143777497.1">
    <property type="nucleotide sequence ID" value="NZ_VKKU01000002.1"/>
</dbReference>
<dbReference type="Pfam" id="PF01425">
    <property type="entry name" value="Amidase"/>
    <property type="match status" value="1"/>
</dbReference>
<dbReference type="PANTHER" id="PTHR42678:SF34">
    <property type="entry name" value="OS04G0183300 PROTEIN"/>
    <property type="match status" value="1"/>
</dbReference>
<name>A0A553WC59_9SPHN</name>
<dbReference type="InterPro" id="IPR023631">
    <property type="entry name" value="Amidase_dom"/>
</dbReference>
<accession>A0A553WC59</accession>
<keyword evidence="1" id="KW-0732">Signal</keyword>
<dbReference type="EMBL" id="VKKU01000002">
    <property type="protein sequence ID" value="TSB02279.1"/>
    <property type="molecule type" value="Genomic_DNA"/>
</dbReference>
<proteinExistence type="predicted"/>
<sequence length="535" mass="55453">MTFKSALWVSLALVSVPLSATVAPPPSTETAKANLAKAGPIENFDLFQLADGIDDGALNSEAITSAYLARIAAVDDSGPMLNAVIATFPDALDQARAMDAELKAGKYRGPMHGLPVLVKDNIEVAGPIPTTAGSLALANNITGRDAQLIARLREAGAVILGKTNLSEWANIRSDNSTSGWSAVGGLTKNPHALDRNSCGSSSGSGAAMAAGLAAATIGTETDGSITCPAGVNGVVGFKPTVGLVSRRYVVPISHSQDTAGPMTRSVRDAAILLTAMAGTDPEDPATADADKWRGNYAAGLSDDGLKGMRIGVLRAPNVDAALFDDAIATLKKGGAEVVVLEMPNLDRRKMGMAEFKVLLAELKSDLADYLQGLPENGVPHKTLADIIAFNKANADKEMAYFGQDTFELADKEASLDDPAYKEALATSRSLAAGVINGLLSTHKLDVIVAQTNGPAWISTLGKGDASSGPSASQMPAIAGFPHLTVPMGLSGGLPVGLSFIGGQWHDHQILKAGYAYEQLSKKRATPTYKPSVEAR</sequence>
<dbReference type="OrthoDB" id="8872210at2"/>
<feature type="signal peptide" evidence="1">
    <location>
        <begin position="1"/>
        <end position="20"/>
    </location>
</feature>
<keyword evidence="4" id="KW-1185">Reference proteome</keyword>
<organism evidence="3 4">
    <name type="scientific">Sphingorhabdus contaminans</name>
    <dbReference type="NCBI Taxonomy" id="1343899"/>
    <lineage>
        <taxon>Bacteria</taxon>
        <taxon>Pseudomonadati</taxon>
        <taxon>Pseudomonadota</taxon>
        <taxon>Alphaproteobacteria</taxon>
        <taxon>Sphingomonadales</taxon>
        <taxon>Sphingomonadaceae</taxon>
        <taxon>Sphingorhabdus</taxon>
    </lineage>
</organism>
<dbReference type="Proteomes" id="UP000320160">
    <property type="component" value="Unassembled WGS sequence"/>
</dbReference>
<protein>
    <submittedName>
        <fullName evidence="3">Amidase</fullName>
        <ecNumber evidence="3">3.5.1.4</ecNumber>
    </submittedName>
</protein>
<dbReference type="InterPro" id="IPR036928">
    <property type="entry name" value="AS_sf"/>
</dbReference>
<dbReference type="Gene3D" id="3.90.1300.10">
    <property type="entry name" value="Amidase signature (AS) domain"/>
    <property type="match status" value="1"/>
</dbReference>
<dbReference type="PANTHER" id="PTHR42678">
    <property type="entry name" value="AMIDASE"/>
    <property type="match status" value="1"/>
</dbReference>
<evidence type="ECO:0000256" key="1">
    <source>
        <dbReference type="SAM" id="SignalP"/>
    </source>
</evidence>
<dbReference type="EC" id="3.5.1.4" evidence="3"/>
<evidence type="ECO:0000259" key="2">
    <source>
        <dbReference type="Pfam" id="PF01425"/>
    </source>
</evidence>
<evidence type="ECO:0000313" key="3">
    <source>
        <dbReference type="EMBL" id="TSB02279.1"/>
    </source>
</evidence>
<evidence type="ECO:0000313" key="4">
    <source>
        <dbReference type="Proteomes" id="UP000320160"/>
    </source>
</evidence>
<reference evidence="3 4" key="1">
    <citation type="submission" date="2019-07" db="EMBL/GenBank/DDBJ databases">
        <authorList>
            <person name="Park M."/>
        </authorList>
    </citation>
    <scope>NUCLEOTIDE SEQUENCE [LARGE SCALE GENOMIC DNA]</scope>
    <source>
        <strain evidence="3 4">KCTC32445</strain>
    </source>
</reference>
<comment type="caution">
    <text evidence="3">The sequence shown here is derived from an EMBL/GenBank/DDBJ whole genome shotgun (WGS) entry which is preliminary data.</text>
</comment>
<feature type="chain" id="PRO_5022142744" evidence="1">
    <location>
        <begin position="21"/>
        <end position="535"/>
    </location>
</feature>
<dbReference type="NCBIfam" id="NF006006">
    <property type="entry name" value="PRK08137.1"/>
    <property type="match status" value="1"/>
</dbReference>
<dbReference type="SUPFAM" id="SSF75304">
    <property type="entry name" value="Amidase signature (AS) enzymes"/>
    <property type="match status" value="1"/>
</dbReference>
<gene>
    <name evidence="3" type="ORF">FOM92_14330</name>
</gene>